<keyword evidence="3" id="KW-1185">Reference proteome</keyword>
<dbReference type="PANTHER" id="PTHR36766">
    <property type="entry name" value="PLANT BROAD-SPECTRUM MILDEW RESISTANCE PROTEIN RPW8"/>
    <property type="match status" value="1"/>
</dbReference>
<evidence type="ECO:0000313" key="3">
    <source>
        <dbReference type="Proteomes" id="UP000737018"/>
    </source>
</evidence>
<comment type="caution">
    <text evidence="2">The sequence shown here is derived from an EMBL/GenBank/DDBJ whole genome shotgun (WGS) entry which is preliminary data.</text>
</comment>
<dbReference type="OrthoDB" id="1436820at2759"/>
<proteinExistence type="predicted"/>
<evidence type="ECO:0000313" key="2">
    <source>
        <dbReference type="EMBL" id="KAF3965782.1"/>
    </source>
</evidence>
<keyword evidence="1" id="KW-0611">Plant defense</keyword>
<dbReference type="SUPFAM" id="SSF52047">
    <property type="entry name" value="RNI-like"/>
    <property type="match status" value="1"/>
</dbReference>
<reference evidence="2" key="1">
    <citation type="submission" date="2020-03" db="EMBL/GenBank/DDBJ databases">
        <title>Castanea mollissima Vanexum genome sequencing.</title>
        <authorList>
            <person name="Staton M."/>
        </authorList>
    </citation>
    <scope>NUCLEOTIDE SEQUENCE</scope>
    <source>
        <tissue evidence="2">Leaf</tissue>
    </source>
</reference>
<accession>A0A8J4R616</accession>
<organism evidence="2 3">
    <name type="scientific">Castanea mollissima</name>
    <name type="common">Chinese chestnut</name>
    <dbReference type="NCBI Taxonomy" id="60419"/>
    <lineage>
        <taxon>Eukaryota</taxon>
        <taxon>Viridiplantae</taxon>
        <taxon>Streptophyta</taxon>
        <taxon>Embryophyta</taxon>
        <taxon>Tracheophyta</taxon>
        <taxon>Spermatophyta</taxon>
        <taxon>Magnoliopsida</taxon>
        <taxon>eudicotyledons</taxon>
        <taxon>Gunneridae</taxon>
        <taxon>Pentapetalae</taxon>
        <taxon>rosids</taxon>
        <taxon>fabids</taxon>
        <taxon>Fagales</taxon>
        <taxon>Fagaceae</taxon>
        <taxon>Castanea</taxon>
    </lineage>
</organism>
<dbReference type="PANTHER" id="PTHR36766:SF70">
    <property type="entry name" value="DISEASE RESISTANCE PROTEIN RGA4"/>
    <property type="match status" value="1"/>
</dbReference>
<evidence type="ECO:0000256" key="1">
    <source>
        <dbReference type="ARBA" id="ARBA00022821"/>
    </source>
</evidence>
<dbReference type="Proteomes" id="UP000737018">
    <property type="component" value="Unassembled WGS sequence"/>
</dbReference>
<gene>
    <name evidence="2" type="ORF">CMV_010067</name>
</gene>
<dbReference type="InterPro" id="IPR032675">
    <property type="entry name" value="LRR_dom_sf"/>
</dbReference>
<sequence length="230" mass="26162">MLVHNKKKVSPNFTQHSHTTLKNLRLEGWAKLNSLPGEIQQFTALETLVIEGFDEIETLAEWLGNLSSLKKLYIWKCNNLMYLPTTTTRLIKLEELHIRGCSKLKERCVEGSGAEWLKIAHIPKIDIDGREINKEDAETQHCPNQISNDVLVGYSMVVMQMGKELKCINVQNKFRSNGSITLYHHHTSNLSLFHSSSMSEVEDTAHIMIVIEVGFLKALNLFRSLQTSTS</sequence>
<protein>
    <submittedName>
        <fullName evidence="2">Uncharacterized protein</fullName>
    </submittedName>
</protein>
<name>A0A8J4R616_9ROSI</name>
<dbReference type="Gene3D" id="3.80.10.10">
    <property type="entry name" value="Ribonuclease Inhibitor"/>
    <property type="match status" value="1"/>
</dbReference>
<dbReference type="AlphaFoldDB" id="A0A8J4R616"/>
<dbReference type="EMBL" id="JRKL02001140">
    <property type="protein sequence ID" value="KAF3965782.1"/>
    <property type="molecule type" value="Genomic_DNA"/>
</dbReference>
<dbReference type="GO" id="GO:0006952">
    <property type="term" value="P:defense response"/>
    <property type="evidence" value="ECO:0007669"/>
    <property type="project" value="UniProtKB-KW"/>
</dbReference>